<accession>A0A6C0HF25</accession>
<evidence type="ECO:0000313" key="4">
    <source>
        <dbReference type="EMBL" id="QHT79109.1"/>
    </source>
</evidence>
<keyword evidence="2" id="KW-0812">Transmembrane</keyword>
<feature type="transmembrane region" description="Helical" evidence="2">
    <location>
        <begin position="157"/>
        <end position="184"/>
    </location>
</feature>
<keyword evidence="2" id="KW-1133">Transmembrane helix</keyword>
<feature type="domain" description="DnaJ-like protein C11 C-terminal" evidence="3">
    <location>
        <begin position="9"/>
        <end position="79"/>
    </location>
</feature>
<dbReference type="AlphaFoldDB" id="A0A6C0HF25"/>
<reference evidence="4" key="1">
    <citation type="journal article" date="2020" name="Nature">
        <title>Giant virus diversity and host interactions through global metagenomics.</title>
        <authorList>
            <person name="Schulz F."/>
            <person name="Roux S."/>
            <person name="Paez-Espino D."/>
            <person name="Jungbluth S."/>
            <person name="Walsh D.A."/>
            <person name="Denef V.J."/>
            <person name="McMahon K.D."/>
            <person name="Konstantinidis K.T."/>
            <person name="Eloe-Fadrosh E.A."/>
            <person name="Kyrpides N.C."/>
            <person name="Woyke T."/>
        </authorList>
    </citation>
    <scope>NUCLEOTIDE SEQUENCE</scope>
    <source>
        <strain evidence="4">GVMAG-M-3300023179-99</strain>
    </source>
</reference>
<evidence type="ECO:0000256" key="2">
    <source>
        <dbReference type="SAM" id="Phobius"/>
    </source>
</evidence>
<dbReference type="Pfam" id="PF11875">
    <property type="entry name" value="DnaJ-like_C11_C"/>
    <property type="match status" value="1"/>
</dbReference>
<proteinExistence type="predicted"/>
<name>A0A6C0HF25_9ZZZZ</name>
<dbReference type="EMBL" id="MN739946">
    <property type="protein sequence ID" value="QHT79109.1"/>
    <property type="molecule type" value="Genomic_DNA"/>
</dbReference>
<feature type="transmembrane region" description="Helical" evidence="2">
    <location>
        <begin position="110"/>
        <end position="128"/>
    </location>
</feature>
<organism evidence="4">
    <name type="scientific">viral metagenome</name>
    <dbReference type="NCBI Taxonomy" id="1070528"/>
    <lineage>
        <taxon>unclassified sequences</taxon>
        <taxon>metagenomes</taxon>
        <taxon>organismal metagenomes</taxon>
    </lineage>
</organism>
<sequence>MIGGATGTEQINEDGLTIVKATYGVDTQFVDVTTEVRGLVQTGELDFVVSAQSLGIPDPNPGSDKQILQIQYRVNGGHKNLDKFKSGEQVKLSAPNAKSSKKKVNHTWSFMQYVWSSIFFFFVGLLVIDAYKTGNYIFGYQSTSETGVTYENVGAGVVLALITLFSFGTSWIYIILPLALIFGFMRRSR</sequence>
<protein>
    <recommendedName>
        <fullName evidence="3">DnaJ-like protein C11 C-terminal domain-containing protein</fullName>
    </recommendedName>
</protein>
<keyword evidence="1" id="KW-0143">Chaperone</keyword>
<dbReference type="InterPro" id="IPR024586">
    <property type="entry name" value="DnaJ-like_C11_C"/>
</dbReference>
<evidence type="ECO:0000259" key="3">
    <source>
        <dbReference type="Pfam" id="PF11875"/>
    </source>
</evidence>
<evidence type="ECO:0000256" key="1">
    <source>
        <dbReference type="ARBA" id="ARBA00023186"/>
    </source>
</evidence>
<keyword evidence="2" id="KW-0472">Membrane</keyword>